<feature type="region of interest" description="Disordered" evidence="1">
    <location>
        <begin position="1"/>
        <end position="46"/>
    </location>
</feature>
<dbReference type="SMART" id="SM00355">
    <property type="entry name" value="ZnF_C2H2"/>
    <property type="match status" value="6"/>
</dbReference>
<dbReference type="PROSITE" id="PS00028">
    <property type="entry name" value="ZINC_FINGER_C2H2_1"/>
    <property type="match status" value="1"/>
</dbReference>
<sequence>MLPTSANYERSSSSESEGFQTASEDVGNPKEVSRSLSSGIWSDLDKTPGPGSPINFKVREASLISAGEDIFSMNGRYNLLQDLLQLCQQPGNLIFQRLKEAVKPTDQVALLKNHILMKHLMNITTCAFYHKPGQQAVFTSLIGYYEHIQRKHKADYDARRQNPNITYKCPFCLEEDGLNHTQFDFFAHVVGFHIRFLMELTLLRWPKEWNFEALQTLKETEKEVFANGHSPSPIEKEENYFTFTHVKPDLNINGASLMIPLDAQAKSLTMTADHLGIGLNNDVFEPNEKYNLLQDMIDLSNHNDDFLLAKLKSSVGAKCDYCLACADTMPMLYEYHGHIAPPYYNRTCFCGHQSRQLRALKNHILMEHMSFIVHCEFDDQPREQKKFTSYLGYCSHVKKKHKSEYEEKLKQPCNIYECPICAPKKSKSYTRMDFLDHLVTFHFRFLMEFTVTRHASLQFLFNQSNSCPNYLTDMLPNPTGAIPLPSKGLMYQDHCFDDKGQCNLAKALLYLNSHKSENILQEPMITLSYLGYPCSYCRAYAKGEDALLAIKEHLKKHISVVQGSSKYFTCICGRGYNREILLKDHIVAEHTNLYVACEHCDSNFNRIVAYRKHVLKTHEETSKTAVEW</sequence>
<evidence type="ECO:0000313" key="3">
    <source>
        <dbReference type="EMBL" id="VDD96497.1"/>
    </source>
</evidence>
<dbReference type="EMBL" id="UXUI01011764">
    <property type="protein sequence ID" value="VDD96497.1"/>
    <property type="molecule type" value="Genomic_DNA"/>
</dbReference>
<proteinExistence type="predicted"/>
<keyword evidence="4" id="KW-1185">Reference proteome</keyword>
<feature type="compositionally biased region" description="Polar residues" evidence="1">
    <location>
        <begin position="1"/>
        <end position="10"/>
    </location>
</feature>
<evidence type="ECO:0000259" key="2">
    <source>
        <dbReference type="PROSITE" id="PS00028"/>
    </source>
</evidence>
<dbReference type="WBParaSite" id="EVEC_0001200301-mRNA-1">
    <property type="protein sequence ID" value="EVEC_0001200301-mRNA-1"/>
    <property type="gene ID" value="EVEC_0001200301"/>
</dbReference>
<gene>
    <name evidence="3" type="ORF">EVEC_LOCUS11248</name>
</gene>
<dbReference type="InterPro" id="IPR013087">
    <property type="entry name" value="Znf_C2H2_type"/>
</dbReference>
<organism evidence="5">
    <name type="scientific">Enterobius vermicularis</name>
    <name type="common">Human pinworm</name>
    <dbReference type="NCBI Taxonomy" id="51028"/>
    <lineage>
        <taxon>Eukaryota</taxon>
        <taxon>Metazoa</taxon>
        <taxon>Ecdysozoa</taxon>
        <taxon>Nematoda</taxon>
        <taxon>Chromadorea</taxon>
        <taxon>Rhabditida</taxon>
        <taxon>Spirurina</taxon>
        <taxon>Oxyuridomorpha</taxon>
        <taxon>Oxyuroidea</taxon>
        <taxon>Oxyuridae</taxon>
        <taxon>Enterobius</taxon>
    </lineage>
</organism>
<evidence type="ECO:0000256" key="1">
    <source>
        <dbReference type="SAM" id="MobiDB-lite"/>
    </source>
</evidence>
<name>A0A0N4VM52_ENTVE</name>
<protein>
    <submittedName>
        <fullName evidence="5">C2H2-type domain-containing protein</fullName>
    </submittedName>
</protein>
<dbReference type="Gene3D" id="3.30.160.60">
    <property type="entry name" value="Classic Zinc Finger"/>
    <property type="match status" value="1"/>
</dbReference>
<reference evidence="5" key="1">
    <citation type="submission" date="2017-02" db="UniProtKB">
        <authorList>
            <consortium name="WormBaseParasite"/>
        </authorList>
    </citation>
    <scope>IDENTIFICATION</scope>
</reference>
<evidence type="ECO:0000313" key="4">
    <source>
        <dbReference type="Proteomes" id="UP000274131"/>
    </source>
</evidence>
<accession>A0A0N4VM52</accession>
<dbReference type="AlphaFoldDB" id="A0A0N4VM52"/>
<evidence type="ECO:0000313" key="5">
    <source>
        <dbReference type="WBParaSite" id="EVEC_0001200301-mRNA-1"/>
    </source>
</evidence>
<dbReference type="Proteomes" id="UP000274131">
    <property type="component" value="Unassembled WGS sequence"/>
</dbReference>
<feature type="domain" description="C2H2-type" evidence="2">
    <location>
        <begin position="597"/>
        <end position="618"/>
    </location>
</feature>
<reference evidence="3 4" key="2">
    <citation type="submission" date="2018-10" db="EMBL/GenBank/DDBJ databases">
        <authorList>
            <consortium name="Pathogen Informatics"/>
        </authorList>
    </citation>
    <scope>NUCLEOTIDE SEQUENCE [LARGE SCALE GENOMIC DNA]</scope>
</reference>